<evidence type="ECO:0008006" key="4">
    <source>
        <dbReference type="Google" id="ProtNLM"/>
    </source>
</evidence>
<protein>
    <recommendedName>
        <fullName evidence="4">Small acid-soluble spore protein P</fullName>
    </recommendedName>
</protein>
<evidence type="ECO:0000313" key="2">
    <source>
        <dbReference type="EMBL" id="MCV9888487.1"/>
    </source>
</evidence>
<reference evidence="2 3" key="1">
    <citation type="submission" date="2022-10" db="EMBL/GenBank/DDBJ databases">
        <title>Draft genome assembly of moderately radiation resistant bacterium Metabacillus halosaccharovorans.</title>
        <authorList>
            <person name="Pal S."/>
            <person name="Gopinathan A."/>
        </authorList>
    </citation>
    <scope>NUCLEOTIDE SEQUENCE [LARGE SCALE GENOMIC DNA]</scope>
    <source>
        <strain evidence="2 3">VITHBRA001</strain>
    </source>
</reference>
<feature type="compositionally biased region" description="Basic residues" evidence="1">
    <location>
        <begin position="29"/>
        <end position="38"/>
    </location>
</feature>
<dbReference type="EMBL" id="JAOYEY010000050">
    <property type="protein sequence ID" value="MCV9888487.1"/>
    <property type="molecule type" value="Genomic_DNA"/>
</dbReference>
<evidence type="ECO:0000313" key="3">
    <source>
        <dbReference type="Proteomes" id="UP001526147"/>
    </source>
</evidence>
<comment type="caution">
    <text evidence="2">The sequence shown here is derived from an EMBL/GenBank/DDBJ whole genome shotgun (WGS) entry which is preliminary data.</text>
</comment>
<dbReference type="Proteomes" id="UP001526147">
    <property type="component" value="Unassembled WGS sequence"/>
</dbReference>
<feature type="region of interest" description="Disordered" evidence="1">
    <location>
        <begin position="1"/>
        <end position="45"/>
    </location>
</feature>
<accession>A0ABT3DN58</accession>
<gene>
    <name evidence="2" type="ORF">OIH86_22810</name>
</gene>
<organism evidence="2 3">
    <name type="scientific">Metabacillus halosaccharovorans</name>
    <dbReference type="NCBI Taxonomy" id="930124"/>
    <lineage>
        <taxon>Bacteria</taxon>
        <taxon>Bacillati</taxon>
        <taxon>Bacillota</taxon>
        <taxon>Bacilli</taxon>
        <taxon>Bacillales</taxon>
        <taxon>Bacillaceae</taxon>
        <taxon>Metabacillus</taxon>
    </lineage>
</organism>
<keyword evidence="3" id="KW-1185">Reference proteome</keyword>
<sequence length="45" mass="5162">MKKKLEQAIQYANETNPGSRNGTQPHESKKPRKQKTHATNKTNEI</sequence>
<feature type="compositionally biased region" description="Polar residues" evidence="1">
    <location>
        <begin position="10"/>
        <end position="25"/>
    </location>
</feature>
<evidence type="ECO:0000256" key="1">
    <source>
        <dbReference type="SAM" id="MobiDB-lite"/>
    </source>
</evidence>
<proteinExistence type="predicted"/>
<dbReference type="RefSeq" id="WP_169908218.1">
    <property type="nucleotide sequence ID" value="NZ_CP162630.1"/>
</dbReference>
<name>A0ABT3DN58_9BACI</name>